<dbReference type="AlphaFoldDB" id="A0AAU7L9E3"/>
<dbReference type="GO" id="GO:0030975">
    <property type="term" value="F:thiamine binding"/>
    <property type="evidence" value="ECO:0007669"/>
    <property type="project" value="TreeGrafter"/>
</dbReference>
<accession>A0AAU7L9E3</accession>
<feature type="signal peptide" evidence="2">
    <location>
        <begin position="1"/>
        <end position="25"/>
    </location>
</feature>
<dbReference type="GO" id="GO:0030976">
    <property type="term" value="F:thiamine pyrophosphate binding"/>
    <property type="evidence" value="ECO:0007669"/>
    <property type="project" value="TreeGrafter"/>
</dbReference>
<name>A0AAU7L9E3_9BURK</name>
<dbReference type="EMBL" id="CP157584">
    <property type="protein sequence ID" value="XBO98503.1"/>
    <property type="molecule type" value="Genomic_DNA"/>
</dbReference>
<dbReference type="KEGG" id="achh:ABFG95_27115"/>
<sequence>MSRRLFLAFFVASAAAASPARPARAASPVKITVMASGVDSFDEKYTRAVIRPFEAQHPDIQVNYYPVRDSRNAMSVLRSQRMGPRIDVVILDPAHARQAQREGLITPMDPRQVPNAADLGPLGRELGMWALPAMHDTMNLVYAESAFSSPPASWREMWDPKYRGKLTIAANAGLDGSMIALTLLANRLSGMPDNAGSFEPGFAYLEKLGPNVRTWTPRPSQYWLVAHHQALLAVGWNSRSETHKAALEGYATTVPREGTVVVTLMIAQVTDRPNSEAAQAFINYSLSPQAQQAFAQAMFYAPSNQKTQVSDAMRARIPLLSPNVAASVIPVDWIGFSPEQLGAMLAAWQTRIMRTAR</sequence>
<protein>
    <submittedName>
        <fullName evidence="3">Extracellular solute-binding protein</fullName>
    </submittedName>
</protein>
<dbReference type="GO" id="GO:0030288">
    <property type="term" value="C:outer membrane-bounded periplasmic space"/>
    <property type="evidence" value="ECO:0007669"/>
    <property type="project" value="TreeGrafter"/>
</dbReference>
<dbReference type="InterPro" id="IPR006059">
    <property type="entry name" value="SBP"/>
</dbReference>
<gene>
    <name evidence="3" type="ORF">ABFG95_27115</name>
</gene>
<dbReference type="SUPFAM" id="SSF53850">
    <property type="entry name" value="Periplasmic binding protein-like II"/>
    <property type="match status" value="1"/>
</dbReference>
<proteinExistence type="predicted"/>
<reference evidence="3" key="1">
    <citation type="submission" date="2024-05" db="EMBL/GenBank/DDBJ databases">
        <title>Transcriptome analysis of the degradation process of organic nitrogen by two heterotrophic nitrifying and aerobic denitrifying bacteria, Achromobacter sp. HNDS-1 and Enterobacter sp. HNDS-6.</title>
        <authorList>
            <person name="Huang Y."/>
        </authorList>
    </citation>
    <scope>NUCLEOTIDE SEQUENCE</scope>
    <source>
        <strain evidence="3">HNDS-1</strain>
    </source>
</reference>
<evidence type="ECO:0000313" key="3">
    <source>
        <dbReference type="EMBL" id="XBO98503.1"/>
    </source>
</evidence>
<evidence type="ECO:0000256" key="1">
    <source>
        <dbReference type="ARBA" id="ARBA00022729"/>
    </source>
</evidence>
<dbReference type="RefSeq" id="WP_348995122.1">
    <property type="nucleotide sequence ID" value="NZ_CP157584.1"/>
</dbReference>
<keyword evidence="1 2" id="KW-0732">Signal</keyword>
<dbReference type="Gene3D" id="3.40.190.10">
    <property type="entry name" value="Periplasmic binding protein-like II"/>
    <property type="match status" value="2"/>
</dbReference>
<dbReference type="PANTHER" id="PTHR30006">
    <property type="entry name" value="THIAMINE-BINDING PERIPLASMIC PROTEIN-RELATED"/>
    <property type="match status" value="1"/>
</dbReference>
<organism evidence="3">
    <name type="scientific">Achromobacter sp. HNDS-1</name>
    <dbReference type="NCBI Taxonomy" id="3151598"/>
    <lineage>
        <taxon>Bacteria</taxon>
        <taxon>Pseudomonadati</taxon>
        <taxon>Pseudomonadota</taxon>
        <taxon>Betaproteobacteria</taxon>
        <taxon>Burkholderiales</taxon>
        <taxon>Alcaligenaceae</taxon>
        <taxon>Achromobacter</taxon>
    </lineage>
</organism>
<feature type="chain" id="PRO_5043851423" evidence="2">
    <location>
        <begin position="26"/>
        <end position="357"/>
    </location>
</feature>
<dbReference type="Pfam" id="PF13416">
    <property type="entry name" value="SBP_bac_8"/>
    <property type="match status" value="1"/>
</dbReference>
<evidence type="ECO:0000256" key="2">
    <source>
        <dbReference type="SAM" id="SignalP"/>
    </source>
</evidence>
<dbReference type="GO" id="GO:0015888">
    <property type="term" value="P:thiamine transport"/>
    <property type="evidence" value="ECO:0007669"/>
    <property type="project" value="TreeGrafter"/>
</dbReference>
<dbReference type="PANTHER" id="PTHR30006:SF2">
    <property type="entry name" value="ABC TRANSPORTER SUBSTRATE-BINDING PROTEIN"/>
    <property type="match status" value="1"/>
</dbReference>